<dbReference type="GO" id="GO:0019679">
    <property type="term" value="P:propionate metabolic process, methylcitrate cycle"/>
    <property type="evidence" value="ECO:0007669"/>
    <property type="project" value="InterPro"/>
</dbReference>
<accession>A0A2N7LFM3</accession>
<evidence type="ECO:0000259" key="9">
    <source>
        <dbReference type="Pfam" id="PF19305"/>
    </source>
</evidence>
<reference evidence="11" key="1">
    <citation type="submission" date="2016-07" db="EMBL/GenBank/DDBJ databases">
        <title>Nontailed viruses are major unrecognized killers of bacteria in the ocean.</title>
        <authorList>
            <person name="Kauffman K."/>
            <person name="Hussain F."/>
            <person name="Yang J."/>
            <person name="Arevalo P."/>
            <person name="Brown J."/>
            <person name="Cutler M."/>
            <person name="Kelly L."/>
            <person name="Polz M.F."/>
        </authorList>
    </citation>
    <scope>NUCLEOTIDE SEQUENCE [LARGE SCALE GENOMIC DNA]</scope>
    <source>
        <strain evidence="11">10N.261.45.A10</strain>
    </source>
</reference>
<dbReference type="PANTHER" id="PTHR16943">
    <property type="entry name" value="2-METHYLCITRATE DEHYDRATASE-RELATED"/>
    <property type="match status" value="1"/>
</dbReference>
<sequence length="483" mass="53984">MSQNVDINQRPEPDALLQTIADYVCETKIDSAEAYNTARNCLMDTLGCGLLALRFPECTKHMGPLVPGTTVRHGARVPGTSHELDPITAAFNIGCMIRWLDFNDTWLAAEWGHPSDNLGGILATADYLSRVAVAEGKAPLTMRDVLTAMIKAHEIQGVMAIENSYNRVGLDHVLLVRVASTAVVTRMLGGNRDQVIDALSQAWVDGCSLRTYRHAPNAGSRKSWAAGDATSRAVRLAMITMKGEMGLPSVLTAEKWGFYDVLFNGEAFRVNQSFNSYVMENVLFKISFPAEFHAQTAVECAVTLHPQIKDRLDDIDRIEVTTHESAIRIISKVGDLANPADRDHCLQYMLAVPLIHGDLIAEHYEDDFHRNDPRIDALRDKMVIQEDTRYSEEYLDPEKRSIANAVQVFFTDGSSTERVEVEYPIGHRRRRGEGIPVLEAKFKRNLQTRFPSAQTEKIYALCCDQDTLMTTPVTTFMEMFSIN</sequence>
<keyword evidence="6" id="KW-0816">Tricarboxylic acid cycle</keyword>
<dbReference type="InterPro" id="IPR045336">
    <property type="entry name" value="MmgE_PrpD_N"/>
</dbReference>
<evidence type="ECO:0000313" key="10">
    <source>
        <dbReference type="EMBL" id="PMN94259.1"/>
    </source>
</evidence>
<evidence type="ECO:0000256" key="4">
    <source>
        <dbReference type="ARBA" id="ARBA00013124"/>
    </source>
</evidence>
<dbReference type="InterPro" id="IPR036148">
    <property type="entry name" value="MmgE/PrpD_sf"/>
</dbReference>
<dbReference type="GO" id="GO:0047547">
    <property type="term" value="F:2-methylcitrate dehydratase activity"/>
    <property type="evidence" value="ECO:0007669"/>
    <property type="project" value="UniProtKB-EC"/>
</dbReference>
<dbReference type="AlphaFoldDB" id="A0A2N7LFM3"/>
<dbReference type="NCBIfam" id="TIGR02330">
    <property type="entry name" value="prpD"/>
    <property type="match status" value="1"/>
</dbReference>
<dbReference type="SUPFAM" id="SSF103378">
    <property type="entry name" value="2-methylcitrate dehydratase PrpD"/>
    <property type="match status" value="1"/>
</dbReference>
<keyword evidence="7" id="KW-0456">Lyase</keyword>
<comment type="catalytic activity">
    <reaction evidence="1">
        <text>(2S,3S)-2-methylcitrate = 2-methyl-cis-aconitate + H2O</text>
        <dbReference type="Rhea" id="RHEA:17725"/>
        <dbReference type="ChEBI" id="CHEBI:15377"/>
        <dbReference type="ChEBI" id="CHEBI:57872"/>
        <dbReference type="ChEBI" id="CHEBI:58853"/>
        <dbReference type="EC" id="4.2.1.79"/>
    </reaction>
</comment>
<dbReference type="Proteomes" id="UP000235387">
    <property type="component" value="Unassembled WGS sequence"/>
</dbReference>
<proteinExistence type="inferred from homology"/>
<dbReference type="InterPro" id="IPR005656">
    <property type="entry name" value="MmgE_PrpD"/>
</dbReference>
<evidence type="ECO:0000256" key="5">
    <source>
        <dbReference type="ARBA" id="ARBA00017240"/>
    </source>
</evidence>
<evidence type="ECO:0000256" key="6">
    <source>
        <dbReference type="ARBA" id="ARBA00022532"/>
    </source>
</evidence>
<dbReference type="InterPro" id="IPR042188">
    <property type="entry name" value="MmgE/PrpD_sf_2"/>
</dbReference>
<dbReference type="EC" id="4.2.1.79" evidence="4"/>
<evidence type="ECO:0000256" key="1">
    <source>
        <dbReference type="ARBA" id="ARBA00000096"/>
    </source>
</evidence>
<evidence type="ECO:0000256" key="2">
    <source>
        <dbReference type="ARBA" id="ARBA00005026"/>
    </source>
</evidence>
<organism evidence="10 11">
    <name type="scientific">Enterovibrio norvegicus</name>
    <dbReference type="NCBI Taxonomy" id="188144"/>
    <lineage>
        <taxon>Bacteria</taxon>
        <taxon>Pseudomonadati</taxon>
        <taxon>Pseudomonadota</taxon>
        <taxon>Gammaproteobacteria</taxon>
        <taxon>Vibrionales</taxon>
        <taxon>Vibrionaceae</taxon>
        <taxon>Enterovibrio</taxon>
    </lineage>
</organism>
<dbReference type="InterPro" id="IPR012705">
    <property type="entry name" value="2Me_IsoCit_deHydtase_PrpD"/>
</dbReference>
<evidence type="ECO:0000313" key="11">
    <source>
        <dbReference type="Proteomes" id="UP000235387"/>
    </source>
</evidence>
<dbReference type="PANTHER" id="PTHR16943:SF8">
    <property type="entry name" value="2-METHYLCITRATE DEHYDRATASE"/>
    <property type="match status" value="1"/>
</dbReference>
<dbReference type="InterPro" id="IPR045337">
    <property type="entry name" value="MmgE_PrpD_C"/>
</dbReference>
<dbReference type="Pfam" id="PF03972">
    <property type="entry name" value="MmgE_PrpD_N"/>
    <property type="match status" value="1"/>
</dbReference>
<dbReference type="RefSeq" id="WP_102390223.1">
    <property type="nucleotide sequence ID" value="NZ_MDAL01000008.1"/>
</dbReference>
<evidence type="ECO:0000256" key="3">
    <source>
        <dbReference type="ARBA" id="ARBA00006174"/>
    </source>
</evidence>
<feature type="domain" description="MmgE/PrpD C-terminal" evidence="9">
    <location>
        <begin position="288"/>
        <end position="464"/>
    </location>
</feature>
<dbReference type="Gene3D" id="3.30.1330.120">
    <property type="entry name" value="2-methylcitrate dehydratase PrpD"/>
    <property type="match status" value="1"/>
</dbReference>
<dbReference type="STRING" id="1190603.A1OO_10090"/>
<gene>
    <name evidence="10" type="ORF">BCT23_10440</name>
</gene>
<dbReference type="Gene3D" id="1.10.4100.10">
    <property type="entry name" value="2-methylcitrate dehydratase PrpD"/>
    <property type="match status" value="1"/>
</dbReference>
<dbReference type="Pfam" id="PF19305">
    <property type="entry name" value="MmgE_PrpD_C"/>
    <property type="match status" value="1"/>
</dbReference>
<protein>
    <recommendedName>
        <fullName evidence="5">2-methylcitrate dehydratase</fullName>
        <ecNumber evidence="4">4.2.1.79</ecNumber>
    </recommendedName>
</protein>
<dbReference type="EMBL" id="MDAL01000008">
    <property type="protein sequence ID" value="PMN94259.1"/>
    <property type="molecule type" value="Genomic_DNA"/>
</dbReference>
<dbReference type="GO" id="GO:0051537">
    <property type="term" value="F:2 iron, 2 sulfur cluster binding"/>
    <property type="evidence" value="ECO:0007669"/>
    <property type="project" value="InterPro"/>
</dbReference>
<dbReference type="InterPro" id="IPR042183">
    <property type="entry name" value="MmgE/PrpD_sf_1"/>
</dbReference>
<dbReference type="NCBIfam" id="NF006943">
    <property type="entry name" value="PRK09425.1"/>
    <property type="match status" value="1"/>
</dbReference>
<evidence type="ECO:0000259" key="8">
    <source>
        <dbReference type="Pfam" id="PF03972"/>
    </source>
</evidence>
<name>A0A2N7LFM3_9GAMM</name>
<evidence type="ECO:0000256" key="7">
    <source>
        <dbReference type="ARBA" id="ARBA00023239"/>
    </source>
</evidence>
<comment type="pathway">
    <text evidence="2">Organic acid metabolism; propanoate degradation.</text>
</comment>
<comment type="similarity">
    <text evidence="3">Belongs to the PrpD family.</text>
</comment>
<comment type="caution">
    <text evidence="10">The sequence shown here is derived from an EMBL/GenBank/DDBJ whole genome shotgun (WGS) entry which is preliminary data.</text>
</comment>
<dbReference type="UniPathway" id="UPA00946"/>
<dbReference type="GO" id="GO:0006099">
    <property type="term" value="P:tricarboxylic acid cycle"/>
    <property type="evidence" value="ECO:0007669"/>
    <property type="project" value="UniProtKB-KW"/>
</dbReference>
<feature type="domain" description="MmgE/PrpD N-terminal" evidence="8">
    <location>
        <begin position="18"/>
        <end position="269"/>
    </location>
</feature>